<evidence type="ECO:0000256" key="7">
    <source>
        <dbReference type="ARBA" id="ARBA00022734"/>
    </source>
</evidence>
<dbReference type="EC" id="2.7.11.1" evidence="18"/>
<keyword evidence="13" id="KW-1015">Disulfide bond</keyword>
<dbReference type="PROSITE" id="PS00107">
    <property type="entry name" value="PROTEIN_KINASE_ATP"/>
    <property type="match status" value="1"/>
</dbReference>
<keyword evidence="4 18" id="KW-0808">Transferase</keyword>
<dbReference type="Gene3D" id="3.30.200.20">
    <property type="entry name" value="Phosphorylase Kinase, domain 1"/>
    <property type="match status" value="1"/>
</dbReference>
<evidence type="ECO:0000256" key="17">
    <source>
        <dbReference type="ARBA" id="ARBA00048679"/>
    </source>
</evidence>
<proteinExistence type="inferred from homology"/>
<evidence type="ECO:0000256" key="3">
    <source>
        <dbReference type="ARBA" id="ARBA00022536"/>
    </source>
</evidence>
<dbReference type="GO" id="GO:0004674">
    <property type="term" value="F:protein serine/threonine kinase activity"/>
    <property type="evidence" value="ECO:0007669"/>
    <property type="project" value="UniProtKB-KW"/>
</dbReference>
<evidence type="ECO:0000256" key="18">
    <source>
        <dbReference type="PIRNR" id="PIRNR000641"/>
    </source>
</evidence>
<dbReference type="SUPFAM" id="SSF51110">
    <property type="entry name" value="alpha-D-mannose-specific plant lectins"/>
    <property type="match status" value="1"/>
</dbReference>
<dbReference type="InterPro" id="IPR051343">
    <property type="entry name" value="G-type_lectin_kinases/EP1-like"/>
</dbReference>
<evidence type="ECO:0000256" key="13">
    <source>
        <dbReference type="ARBA" id="ARBA00023157"/>
    </source>
</evidence>
<sequence length="855" mass="94897">MAEQVESPTVHGAEMIDYPPRDGLPELGPDRTWAKCEPPRTKEKLGKVVLGWTELSDQGMAEARQAECPAPGKAWSTEETYGRGRAAQLPSSSCEVRQLRLGDVQQVAQTNGIVKVGATLTATEDATPWLSASGDFAFGFHRLDNKDFLLVSIWYDQVPDKTVVWYANGDNPTPRGSKIELTVDRGLIFSSPQGEQISISDPIIGVVAYGVTNDTCNFVLVNKNSEPLWQSFNQFTDTLLPTQIMGNGKFLSSRQSESNFSQGRFQLSRLNGDLGLRTVNIPGNFLNDPYYFLSTGTSSGSGSGSGSSSDTLVFNKSGYLSIFRDGHELVLSQGDDARAYDFYHRVTLNFDGVLTHHSHPKAKTGNSTGTSSWTVLWTVPANICLSTVENAGSGVCGYNRICRINIDQRPECECPRPFSLLDPADDYRGCVPDFVQDCVNEPSSASNLYDFYVVTNIDWPTSDYDRLEPYDDVSCKEACLTDCMCVVAILRGSCWKKKLPLSNGRLDTSLNSKALIKFKKTNSSSQNPALPVPDRNNQNSLRSVVERNLRCYTFKELLDATEGFKEELGKGSFGIVYKGVVQMGGSNIHVAVKKLDRILQDGDKEFKTEVNVIGQTHHKNLVHLNGYCYDGPHRLLVYEFVSNGSLAGFLFGDLKLSWNQRTQIAVGIARGLVYLHDECSTQIIHCDIKPQNILLDDYFNARISDFGLAKLLRIDQSETHTAIRGTKGYVAPEWFRNMPITVKADVFSFGVLLLEIICCRKNVDMEIGGEKAILTYWAYDCYEEDMLHALVENDAEAISDRKKLERFLIVAIWCIQEDPSLRPTMKKVMLMLEGIVEVTVPPCPHPFSAMGRSGA</sequence>
<comment type="caution">
    <text evidence="22">The sequence shown here is derived from an EMBL/GenBank/DDBJ whole genome shotgun (WGS) entry which is preliminary data.</text>
</comment>
<evidence type="ECO:0000256" key="9">
    <source>
        <dbReference type="ARBA" id="ARBA00022777"/>
    </source>
</evidence>
<dbReference type="SMART" id="SM00220">
    <property type="entry name" value="S_TKc"/>
    <property type="match status" value="1"/>
</dbReference>
<dbReference type="AlphaFoldDB" id="A0A4S4DRF7"/>
<reference evidence="22 23" key="1">
    <citation type="journal article" date="2018" name="Proc. Natl. Acad. Sci. U.S.A.">
        <title>Draft genome sequence of Camellia sinensis var. sinensis provides insights into the evolution of the tea genome and tea quality.</title>
        <authorList>
            <person name="Wei C."/>
            <person name="Yang H."/>
            <person name="Wang S."/>
            <person name="Zhao J."/>
            <person name="Liu C."/>
            <person name="Gao L."/>
            <person name="Xia E."/>
            <person name="Lu Y."/>
            <person name="Tai Y."/>
            <person name="She G."/>
            <person name="Sun J."/>
            <person name="Cao H."/>
            <person name="Tong W."/>
            <person name="Gao Q."/>
            <person name="Li Y."/>
            <person name="Deng W."/>
            <person name="Jiang X."/>
            <person name="Wang W."/>
            <person name="Chen Q."/>
            <person name="Zhang S."/>
            <person name="Li H."/>
            <person name="Wu J."/>
            <person name="Wang P."/>
            <person name="Li P."/>
            <person name="Shi C."/>
            <person name="Zheng F."/>
            <person name="Jian J."/>
            <person name="Huang B."/>
            <person name="Shan D."/>
            <person name="Shi M."/>
            <person name="Fang C."/>
            <person name="Yue Y."/>
            <person name="Li F."/>
            <person name="Li D."/>
            <person name="Wei S."/>
            <person name="Han B."/>
            <person name="Jiang C."/>
            <person name="Yin Y."/>
            <person name="Xia T."/>
            <person name="Zhang Z."/>
            <person name="Bennetzen J.L."/>
            <person name="Zhao S."/>
            <person name="Wan X."/>
        </authorList>
    </citation>
    <scope>NUCLEOTIDE SEQUENCE [LARGE SCALE GENOMIC DNA]</scope>
    <source>
        <strain evidence="23">cv. Shuchazao</strain>
        <tissue evidence="22">Leaf</tissue>
    </source>
</reference>
<keyword evidence="2 18" id="KW-0723">Serine/threonine-protein kinase</keyword>
<dbReference type="GO" id="GO:0005524">
    <property type="term" value="F:ATP binding"/>
    <property type="evidence" value="ECO:0007669"/>
    <property type="project" value="UniProtKB-UniRule"/>
</dbReference>
<dbReference type="Pfam" id="PF07714">
    <property type="entry name" value="PK_Tyr_Ser-Thr"/>
    <property type="match status" value="1"/>
</dbReference>
<evidence type="ECO:0000256" key="4">
    <source>
        <dbReference type="ARBA" id="ARBA00022679"/>
    </source>
</evidence>
<feature type="region of interest" description="Disordered" evidence="20">
    <location>
        <begin position="1"/>
        <end position="26"/>
    </location>
</feature>
<keyword evidence="15" id="KW-0325">Glycoprotein</keyword>
<name>A0A4S4DRF7_CAMSN</name>
<keyword evidence="3" id="KW-0245">EGF-like domain</keyword>
<evidence type="ECO:0000256" key="10">
    <source>
        <dbReference type="ARBA" id="ARBA00022840"/>
    </source>
</evidence>
<evidence type="ECO:0000256" key="6">
    <source>
        <dbReference type="ARBA" id="ARBA00022729"/>
    </source>
</evidence>
<evidence type="ECO:0000313" key="22">
    <source>
        <dbReference type="EMBL" id="THG05374.1"/>
    </source>
</evidence>
<dbReference type="GO" id="GO:0016020">
    <property type="term" value="C:membrane"/>
    <property type="evidence" value="ECO:0007669"/>
    <property type="project" value="UniProtKB-SubCell"/>
</dbReference>
<keyword evidence="14" id="KW-0675">Receptor</keyword>
<keyword evidence="23" id="KW-1185">Reference proteome</keyword>
<dbReference type="PANTHER" id="PTHR47976:SF15">
    <property type="entry name" value="G-TYPE LECTIN S-RECEPTOR-LIKE SERINE_THREONINE-PROTEIN KINASE RLK1"/>
    <property type="match status" value="1"/>
</dbReference>
<feature type="domain" description="Protein kinase" evidence="21">
    <location>
        <begin position="562"/>
        <end position="848"/>
    </location>
</feature>
<keyword evidence="8 18" id="KW-0547">Nucleotide-binding</keyword>
<dbReference type="STRING" id="542762.A0A4S4DRF7"/>
<keyword evidence="12" id="KW-0472">Membrane</keyword>
<dbReference type="InterPro" id="IPR000719">
    <property type="entry name" value="Prot_kinase_dom"/>
</dbReference>
<keyword evidence="10 18" id="KW-0067">ATP-binding</keyword>
<dbReference type="Pfam" id="PF01453">
    <property type="entry name" value="B_lectin"/>
    <property type="match status" value="1"/>
</dbReference>
<evidence type="ECO:0000256" key="1">
    <source>
        <dbReference type="ARBA" id="ARBA00004479"/>
    </source>
</evidence>
<dbReference type="PANTHER" id="PTHR47976">
    <property type="entry name" value="G-TYPE LECTIN S-RECEPTOR-LIKE SERINE/THREONINE-PROTEIN KINASE SD2-5"/>
    <property type="match status" value="1"/>
</dbReference>
<evidence type="ECO:0000256" key="11">
    <source>
        <dbReference type="ARBA" id="ARBA00022989"/>
    </source>
</evidence>
<keyword evidence="11" id="KW-1133">Transmembrane helix</keyword>
<dbReference type="InterPro" id="IPR008271">
    <property type="entry name" value="Ser/Thr_kinase_AS"/>
</dbReference>
<evidence type="ECO:0000256" key="5">
    <source>
        <dbReference type="ARBA" id="ARBA00022692"/>
    </source>
</evidence>
<dbReference type="InterPro" id="IPR001245">
    <property type="entry name" value="Ser-Thr/Tyr_kinase_cat_dom"/>
</dbReference>
<evidence type="ECO:0000256" key="14">
    <source>
        <dbReference type="ARBA" id="ARBA00023170"/>
    </source>
</evidence>
<dbReference type="Gene3D" id="2.90.10.10">
    <property type="entry name" value="Bulb-type lectin domain"/>
    <property type="match status" value="1"/>
</dbReference>
<gene>
    <name evidence="22" type="ORF">TEA_029561</name>
</gene>
<accession>A0A4S4DRF7</accession>
<dbReference type="GO" id="GO:0030246">
    <property type="term" value="F:carbohydrate binding"/>
    <property type="evidence" value="ECO:0007669"/>
    <property type="project" value="UniProtKB-KW"/>
</dbReference>
<evidence type="ECO:0000256" key="2">
    <source>
        <dbReference type="ARBA" id="ARBA00022527"/>
    </source>
</evidence>
<dbReference type="InterPro" id="IPR036426">
    <property type="entry name" value="Bulb-type_lectin_dom_sf"/>
</dbReference>
<evidence type="ECO:0000256" key="12">
    <source>
        <dbReference type="ARBA" id="ARBA00023136"/>
    </source>
</evidence>
<evidence type="ECO:0000256" key="15">
    <source>
        <dbReference type="ARBA" id="ARBA00023180"/>
    </source>
</evidence>
<evidence type="ECO:0000256" key="16">
    <source>
        <dbReference type="ARBA" id="ARBA00047899"/>
    </source>
</evidence>
<keyword evidence="7" id="KW-0430">Lectin</keyword>
<dbReference type="SUPFAM" id="SSF56112">
    <property type="entry name" value="Protein kinase-like (PK-like)"/>
    <property type="match status" value="1"/>
</dbReference>
<keyword evidence="9 18" id="KW-0418">Kinase</keyword>
<dbReference type="Proteomes" id="UP000306102">
    <property type="component" value="Unassembled WGS sequence"/>
</dbReference>
<dbReference type="FunFam" id="2.90.10.10:FF:000013">
    <property type="entry name" value="G-type lectin S-receptor-like serine/threonine-protein kinase LECRK1"/>
    <property type="match status" value="1"/>
</dbReference>
<keyword evidence="5" id="KW-0812">Transmembrane</keyword>
<dbReference type="FunFam" id="1.10.510.10:FF:000237">
    <property type="entry name" value="G-type lectin S-receptor-like serine/threonine-protein kinase"/>
    <property type="match status" value="1"/>
</dbReference>
<dbReference type="EMBL" id="SDRB02010628">
    <property type="protein sequence ID" value="THG05374.1"/>
    <property type="molecule type" value="Genomic_DNA"/>
</dbReference>
<evidence type="ECO:0000256" key="20">
    <source>
        <dbReference type="SAM" id="MobiDB-lite"/>
    </source>
</evidence>
<keyword evidence="6" id="KW-0732">Signal</keyword>
<evidence type="ECO:0000313" key="23">
    <source>
        <dbReference type="Proteomes" id="UP000306102"/>
    </source>
</evidence>
<dbReference type="PIRSF" id="PIRSF000641">
    <property type="entry name" value="SRK"/>
    <property type="match status" value="1"/>
</dbReference>
<organism evidence="22 23">
    <name type="scientific">Camellia sinensis var. sinensis</name>
    <name type="common">China tea</name>
    <dbReference type="NCBI Taxonomy" id="542762"/>
    <lineage>
        <taxon>Eukaryota</taxon>
        <taxon>Viridiplantae</taxon>
        <taxon>Streptophyta</taxon>
        <taxon>Embryophyta</taxon>
        <taxon>Tracheophyta</taxon>
        <taxon>Spermatophyta</taxon>
        <taxon>Magnoliopsida</taxon>
        <taxon>eudicotyledons</taxon>
        <taxon>Gunneridae</taxon>
        <taxon>Pentapetalae</taxon>
        <taxon>asterids</taxon>
        <taxon>Ericales</taxon>
        <taxon>Theaceae</taxon>
        <taxon>Camellia</taxon>
    </lineage>
</organism>
<dbReference type="PROSITE" id="PS00108">
    <property type="entry name" value="PROTEIN_KINASE_ST"/>
    <property type="match status" value="1"/>
</dbReference>
<dbReference type="FunFam" id="2.90.10.30:FF:000001">
    <property type="entry name" value="Serine/threonine-protein kinase"/>
    <property type="match status" value="1"/>
</dbReference>
<dbReference type="InterPro" id="IPR001480">
    <property type="entry name" value="Bulb-type_lectin_dom"/>
</dbReference>
<dbReference type="SMART" id="SM00108">
    <property type="entry name" value="B_lectin"/>
    <property type="match status" value="1"/>
</dbReference>
<protein>
    <recommendedName>
        <fullName evidence="18">Receptor-like serine/threonine-protein kinase</fullName>
        <ecNumber evidence="18">2.7.11.1</ecNumber>
    </recommendedName>
</protein>
<comment type="catalytic activity">
    <reaction evidence="17 18">
        <text>L-seryl-[protein] + ATP = O-phospho-L-seryl-[protein] + ADP + H(+)</text>
        <dbReference type="Rhea" id="RHEA:17989"/>
        <dbReference type="Rhea" id="RHEA-COMP:9863"/>
        <dbReference type="Rhea" id="RHEA-COMP:11604"/>
        <dbReference type="ChEBI" id="CHEBI:15378"/>
        <dbReference type="ChEBI" id="CHEBI:29999"/>
        <dbReference type="ChEBI" id="CHEBI:30616"/>
        <dbReference type="ChEBI" id="CHEBI:83421"/>
        <dbReference type="ChEBI" id="CHEBI:456216"/>
        <dbReference type="EC" id="2.7.11.1"/>
    </reaction>
</comment>
<evidence type="ECO:0000256" key="19">
    <source>
        <dbReference type="PROSITE-ProRule" id="PRU10141"/>
    </source>
</evidence>
<comment type="subcellular location">
    <subcellularLocation>
        <location evidence="1">Membrane</location>
        <topology evidence="1">Single-pass type I membrane protein</topology>
    </subcellularLocation>
</comment>
<dbReference type="InterPro" id="IPR024171">
    <property type="entry name" value="SRK-like_kinase"/>
</dbReference>
<dbReference type="InterPro" id="IPR011009">
    <property type="entry name" value="Kinase-like_dom_sf"/>
</dbReference>
<dbReference type="PROSITE" id="PS50011">
    <property type="entry name" value="PROTEIN_KINASE_DOM"/>
    <property type="match status" value="1"/>
</dbReference>
<dbReference type="Gene3D" id="1.10.510.10">
    <property type="entry name" value="Transferase(Phosphotransferase) domain 1"/>
    <property type="match status" value="1"/>
</dbReference>
<comment type="similarity">
    <text evidence="18">Belongs to the protein kinase superfamily. Ser/Thr protein kinase family.</text>
</comment>
<comment type="catalytic activity">
    <reaction evidence="16 18">
        <text>L-threonyl-[protein] + ATP = O-phospho-L-threonyl-[protein] + ADP + H(+)</text>
        <dbReference type="Rhea" id="RHEA:46608"/>
        <dbReference type="Rhea" id="RHEA-COMP:11060"/>
        <dbReference type="Rhea" id="RHEA-COMP:11605"/>
        <dbReference type="ChEBI" id="CHEBI:15378"/>
        <dbReference type="ChEBI" id="CHEBI:30013"/>
        <dbReference type="ChEBI" id="CHEBI:30616"/>
        <dbReference type="ChEBI" id="CHEBI:61977"/>
        <dbReference type="ChEBI" id="CHEBI:456216"/>
        <dbReference type="EC" id="2.7.11.1"/>
    </reaction>
</comment>
<evidence type="ECO:0000259" key="21">
    <source>
        <dbReference type="PROSITE" id="PS50011"/>
    </source>
</evidence>
<dbReference type="FunFam" id="3.30.200.20:FF:000059">
    <property type="entry name" value="S-receptor-like serine/threonine-protein kinase"/>
    <property type="match status" value="1"/>
</dbReference>
<feature type="binding site" evidence="19">
    <location>
        <position position="594"/>
    </location>
    <ligand>
        <name>ATP</name>
        <dbReference type="ChEBI" id="CHEBI:30616"/>
    </ligand>
</feature>
<dbReference type="InterPro" id="IPR017441">
    <property type="entry name" value="Protein_kinase_ATP_BS"/>
</dbReference>
<dbReference type="CDD" id="cd14066">
    <property type="entry name" value="STKc_IRAK"/>
    <property type="match status" value="1"/>
</dbReference>
<evidence type="ECO:0000256" key="8">
    <source>
        <dbReference type="ARBA" id="ARBA00022741"/>
    </source>
</evidence>
<dbReference type="GO" id="GO:0106310">
    <property type="term" value="F:protein serine kinase activity"/>
    <property type="evidence" value="ECO:0007669"/>
    <property type="project" value="RHEA"/>
</dbReference>